<dbReference type="GeneID" id="9591362"/>
<feature type="compositionally biased region" description="Low complexity" evidence="1">
    <location>
        <begin position="602"/>
        <end position="612"/>
    </location>
</feature>
<dbReference type="EMBL" id="GL377309">
    <property type="protein sequence ID" value="EFI94632.1"/>
    <property type="molecule type" value="Genomic_DNA"/>
</dbReference>
<accession>D8QD34</accession>
<feature type="region of interest" description="Disordered" evidence="1">
    <location>
        <begin position="554"/>
        <end position="665"/>
    </location>
</feature>
<feature type="compositionally biased region" description="Basic and acidic residues" evidence="1">
    <location>
        <begin position="554"/>
        <end position="572"/>
    </location>
</feature>
<feature type="compositionally biased region" description="Polar residues" evidence="1">
    <location>
        <begin position="648"/>
        <end position="665"/>
    </location>
</feature>
<dbReference type="VEuPathDB" id="FungiDB:SCHCODRAFT_01203806"/>
<keyword evidence="3" id="KW-1185">Reference proteome</keyword>
<evidence type="ECO:0000313" key="2">
    <source>
        <dbReference type="EMBL" id="EFI94632.1"/>
    </source>
</evidence>
<sequence length="957" mass="105476">MFERLVKSVQEIREQGGVEAYDCHLKTVVLLLPWVLGMAGDNPMQSEFASHIGLTGKCFCRVCNVRGADSKARPGGDEGERERVAEFMFGDSKPLRTKAETLDVLGEQLAAVLDGAPTRAGTIQTETGVKDKFFTHFFDLLAEECARVKDSHKDSSKTPQEKSAEVIAAIRVLRDSLPEDIFSPCLRLEEFDPAVDTPVEILHVVLLGFVKYFWRDAVSRLTREQKSIVRARIDSFDPTGLGIPHPRGQTLVQWAGSLTGRDFRVILQMAPTILQGLLPPEVYEAWLALGRLAPLAFQASIKNKSDYFRLLEEAVYDFLACSALWTTQWFNKPKFHVAGRLGAVSIDRKRSPTTWFETSSARSLPSPPSEIQNPISDAIRYCRKVVLANKDEAITGGFVLYQSSISVLAPRIGRVCEILATPQQVLGLLIQPYVVGQEILPYRMPRVSIQTQDSPDGSNPIIAAAEWCAVANCLASIHTFHNCAANRCEVTRTRLTKKERRLMQDKVDKVLHSQNPDDRVLNLAQLRSAEALHAFRSATRYPSAAKARDELVREAVEHRQQVDAEKAKKAGEKGSVGGSKGKNKRSAPAQSGKSRNAKRARTSAAAAASANSHQMPDNMQIASPAASPAQTNAENRDLRYAPYPGGNRNFSRAQTSSGPSLPNYTNTEYNSVQSIDTIMHSTFQDELCARVGLAGVDLGLSPEIVEHAQLLSKVPLTAEGKVCLVGGEFVAIDARIAQLTTDVEEIKRSILNIEALVRANWVVSTPLHIALSQVVSYHASKPTHSINRILKSSVKYVLKHAAEYELETTGPMVAAGLELHIASELLNQRKNKVRTLIFANTVTKTSLDLMSLQIVNKFWVDPKPKKTEISRATKAHFALMREIAAPSAAKTNVRGGDTGFWKNLNAALFQLYTTHGEDRTTAGWLAWQDEKIAADMEKYNGLTVPEIGLGDEEVEED</sequence>
<name>D8QD34_SCHCM</name>
<dbReference type="VEuPathDB" id="FungiDB:SCHCODRAFT_02690755"/>
<dbReference type="eggNOG" id="ENOG502SBYH">
    <property type="taxonomic scope" value="Eukaryota"/>
</dbReference>
<dbReference type="PANTHER" id="PTHR31912">
    <property type="entry name" value="IP13529P"/>
    <property type="match status" value="1"/>
</dbReference>
<dbReference type="KEGG" id="scm:SCHCO_01203806"/>
<proteinExistence type="predicted"/>
<dbReference type="AlphaFoldDB" id="D8QD34"/>
<dbReference type="VEuPathDB" id="FungiDB:SCHCODRAFT_02550465"/>
<gene>
    <name evidence="2" type="ORF">SCHCODRAFT_236830</name>
</gene>
<dbReference type="Proteomes" id="UP000007431">
    <property type="component" value="Unassembled WGS sequence"/>
</dbReference>
<organism evidence="3">
    <name type="scientific">Schizophyllum commune (strain H4-8 / FGSC 9210)</name>
    <name type="common">Split gill fungus</name>
    <dbReference type="NCBI Taxonomy" id="578458"/>
    <lineage>
        <taxon>Eukaryota</taxon>
        <taxon>Fungi</taxon>
        <taxon>Dikarya</taxon>
        <taxon>Basidiomycota</taxon>
        <taxon>Agaricomycotina</taxon>
        <taxon>Agaricomycetes</taxon>
        <taxon>Agaricomycetidae</taxon>
        <taxon>Agaricales</taxon>
        <taxon>Schizophyllaceae</taxon>
        <taxon>Schizophyllum</taxon>
    </lineage>
</organism>
<reference evidence="2 3" key="1">
    <citation type="journal article" date="2010" name="Nat. Biotechnol.">
        <title>Genome sequence of the model mushroom Schizophyllum commune.</title>
        <authorList>
            <person name="Ohm R.A."/>
            <person name="de Jong J.F."/>
            <person name="Lugones L.G."/>
            <person name="Aerts A."/>
            <person name="Kothe E."/>
            <person name="Stajich J.E."/>
            <person name="de Vries R.P."/>
            <person name="Record E."/>
            <person name="Levasseur A."/>
            <person name="Baker S.E."/>
            <person name="Bartholomew K.A."/>
            <person name="Coutinho P.M."/>
            <person name="Erdmann S."/>
            <person name="Fowler T.J."/>
            <person name="Gathman A.C."/>
            <person name="Lombard V."/>
            <person name="Henrissat B."/>
            <person name="Knabe N."/>
            <person name="Kuees U."/>
            <person name="Lilly W.W."/>
            <person name="Lindquist E."/>
            <person name="Lucas S."/>
            <person name="Magnuson J.K."/>
            <person name="Piumi F."/>
            <person name="Raudaskoski M."/>
            <person name="Salamov A."/>
            <person name="Schmutz J."/>
            <person name="Schwarze F.W.M.R."/>
            <person name="vanKuyk P.A."/>
            <person name="Horton J.S."/>
            <person name="Grigoriev I.V."/>
            <person name="Woesten H.A.B."/>
        </authorList>
    </citation>
    <scope>NUCLEOTIDE SEQUENCE [LARGE SCALE GENOMIC DNA]</scope>
    <source>
        <strain evidence="3">H4-8 / FGSC 9210</strain>
    </source>
</reference>
<dbReference type="HOGENOM" id="CLU_308392_0_0_1"/>
<dbReference type="InParanoid" id="D8QD34"/>
<dbReference type="OrthoDB" id="3266438at2759"/>
<dbReference type="PANTHER" id="PTHR31912:SF34">
    <property type="entry name" value="NOTOCHORD-RELATED PROTEIN"/>
    <property type="match status" value="1"/>
</dbReference>
<evidence type="ECO:0000313" key="3">
    <source>
        <dbReference type="Proteomes" id="UP000007431"/>
    </source>
</evidence>
<protein>
    <submittedName>
        <fullName evidence="2">Uncharacterized protein</fullName>
    </submittedName>
</protein>
<evidence type="ECO:0000256" key="1">
    <source>
        <dbReference type="SAM" id="MobiDB-lite"/>
    </source>
</evidence>